<name>A0A3B0XGI2_9ZZZZ</name>
<protein>
    <submittedName>
        <fullName evidence="1">Uncharacterized protein</fullName>
    </submittedName>
</protein>
<gene>
    <name evidence="1" type="ORF">MNBD_GAMMA08-19</name>
</gene>
<dbReference type="AlphaFoldDB" id="A0A3B0XGI2"/>
<sequence>MVEFLVEKRGRAIEKIKRAAYFIEYVAEEGSVNKEMDDLALNAAMKSMSLKHRSIFAKKTNVIDASFYFEEKSLNKKLKWEPSEDILEALYHEVFGK</sequence>
<reference evidence="1" key="1">
    <citation type="submission" date="2018-06" db="EMBL/GenBank/DDBJ databases">
        <authorList>
            <person name="Zhirakovskaya E."/>
        </authorList>
    </citation>
    <scope>NUCLEOTIDE SEQUENCE</scope>
</reference>
<proteinExistence type="predicted"/>
<accession>A0A3B0XGI2</accession>
<evidence type="ECO:0000313" key="1">
    <source>
        <dbReference type="EMBL" id="VAW63383.1"/>
    </source>
</evidence>
<organism evidence="1">
    <name type="scientific">hydrothermal vent metagenome</name>
    <dbReference type="NCBI Taxonomy" id="652676"/>
    <lineage>
        <taxon>unclassified sequences</taxon>
        <taxon>metagenomes</taxon>
        <taxon>ecological metagenomes</taxon>
    </lineage>
</organism>
<dbReference type="EMBL" id="UOFH01000249">
    <property type="protein sequence ID" value="VAW63383.1"/>
    <property type="molecule type" value="Genomic_DNA"/>
</dbReference>